<dbReference type="Proteomes" id="UP001163739">
    <property type="component" value="Chromosome"/>
</dbReference>
<evidence type="ECO:0000256" key="4">
    <source>
        <dbReference type="ARBA" id="ARBA00022806"/>
    </source>
</evidence>
<dbReference type="EMBL" id="CP100390">
    <property type="protein sequence ID" value="UZE96591.1"/>
    <property type="molecule type" value="Genomic_DNA"/>
</dbReference>
<dbReference type="PANTHER" id="PTHR11070:SF2">
    <property type="entry name" value="ATP-DEPENDENT DNA HELICASE SRS2"/>
    <property type="match status" value="1"/>
</dbReference>
<evidence type="ECO:0000256" key="11">
    <source>
        <dbReference type="ARBA" id="ARBA00048988"/>
    </source>
</evidence>
<evidence type="ECO:0000256" key="8">
    <source>
        <dbReference type="ARBA" id="ARBA00034617"/>
    </source>
</evidence>
<feature type="domain" description="UvrD-like helicase ATP-binding" evidence="13">
    <location>
        <begin position="1"/>
        <end position="291"/>
    </location>
</feature>
<dbReference type="Gene3D" id="1.10.10.160">
    <property type="match status" value="1"/>
</dbReference>
<evidence type="ECO:0000313" key="15">
    <source>
        <dbReference type="EMBL" id="UZE96591.1"/>
    </source>
</evidence>
<dbReference type="InterPro" id="IPR013986">
    <property type="entry name" value="DExx_box_DNA_helicase_dom_sf"/>
</dbReference>
<dbReference type="PROSITE" id="PS51198">
    <property type="entry name" value="UVRD_HELICASE_ATP_BIND"/>
    <property type="match status" value="1"/>
</dbReference>
<keyword evidence="4 12" id="KW-0347">Helicase</keyword>
<gene>
    <name evidence="15" type="ORF">NKI27_02230</name>
</gene>
<dbReference type="EC" id="5.6.2.4" evidence="9"/>
<feature type="binding site" evidence="12">
    <location>
        <begin position="22"/>
        <end position="29"/>
    </location>
    <ligand>
        <name>ATP</name>
        <dbReference type="ChEBI" id="CHEBI:30616"/>
    </ligand>
</feature>
<accession>A0ABY6N3B0</accession>
<keyword evidence="7" id="KW-0413">Isomerase</keyword>
<keyword evidence="3 12" id="KW-0378">Hydrolase</keyword>
<comment type="catalytic activity">
    <reaction evidence="11">
        <text>ATP + H2O = ADP + phosphate + H(+)</text>
        <dbReference type="Rhea" id="RHEA:13065"/>
        <dbReference type="ChEBI" id="CHEBI:15377"/>
        <dbReference type="ChEBI" id="CHEBI:15378"/>
        <dbReference type="ChEBI" id="CHEBI:30616"/>
        <dbReference type="ChEBI" id="CHEBI:43474"/>
        <dbReference type="ChEBI" id="CHEBI:456216"/>
        <dbReference type="EC" id="5.6.2.4"/>
    </reaction>
</comment>
<evidence type="ECO:0000259" key="13">
    <source>
        <dbReference type="PROSITE" id="PS51198"/>
    </source>
</evidence>
<reference evidence="15" key="1">
    <citation type="submission" date="2022-06" db="EMBL/GenBank/DDBJ databases">
        <title>Alkalimarinus sp. nov., isolated from gut of a Alitta virens.</title>
        <authorList>
            <person name="Yang A.I."/>
            <person name="Shin N.-R."/>
        </authorList>
    </citation>
    <scope>NUCLEOTIDE SEQUENCE</scope>
    <source>
        <strain evidence="15">A2M4</strain>
    </source>
</reference>
<dbReference type="SUPFAM" id="SSF52540">
    <property type="entry name" value="P-loop containing nucleoside triphosphate hydrolases"/>
    <property type="match status" value="1"/>
</dbReference>
<evidence type="ECO:0000256" key="12">
    <source>
        <dbReference type="PROSITE-ProRule" id="PRU00560"/>
    </source>
</evidence>
<evidence type="ECO:0000256" key="9">
    <source>
        <dbReference type="ARBA" id="ARBA00034808"/>
    </source>
</evidence>
<dbReference type="InterPro" id="IPR000212">
    <property type="entry name" value="DNA_helicase_UvrD/REP"/>
</dbReference>
<dbReference type="InterPro" id="IPR027417">
    <property type="entry name" value="P-loop_NTPase"/>
</dbReference>
<evidence type="ECO:0000313" key="16">
    <source>
        <dbReference type="Proteomes" id="UP001163739"/>
    </source>
</evidence>
<dbReference type="PANTHER" id="PTHR11070">
    <property type="entry name" value="UVRD / RECB / PCRA DNA HELICASE FAMILY MEMBER"/>
    <property type="match status" value="1"/>
</dbReference>
<feature type="domain" description="UvrD-like helicase C-terminal" evidence="14">
    <location>
        <begin position="292"/>
        <end position="565"/>
    </location>
</feature>
<keyword evidence="2 12" id="KW-0547">Nucleotide-binding</keyword>
<evidence type="ECO:0000256" key="3">
    <source>
        <dbReference type="ARBA" id="ARBA00022801"/>
    </source>
</evidence>
<organism evidence="15 16">
    <name type="scientific">Alkalimarinus alittae</name>
    <dbReference type="NCBI Taxonomy" id="2961619"/>
    <lineage>
        <taxon>Bacteria</taxon>
        <taxon>Pseudomonadati</taxon>
        <taxon>Pseudomonadota</taxon>
        <taxon>Gammaproteobacteria</taxon>
        <taxon>Alteromonadales</taxon>
        <taxon>Alteromonadaceae</taxon>
        <taxon>Alkalimarinus</taxon>
    </lineage>
</organism>
<dbReference type="InterPro" id="IPR014016">
    <property type="entry name" value="UvrD-like_ATP-bd"/>
</dbReference>
<protein>
    <recommendedName>
        <fullName evidence="9">DNA 3'-5' helicase</fullName>
        <ecNumber evidence="9">5.6.2.4</ecNumber>
    </recommendedName>
    <alternativeName>
        <fullName evidence="10">DNA 3'-5' helicase II</fullName>
    </alternativeName>
</protein>
<keyword evidence="16" id="KW-1185">Reference proteome</keyword>
<dbReference type="Gene3D" id="1.10.486.10">
    <property type="entry name" value="PCRA, domain 4"/>
    <property type="match status" value="1"/>
</dbReference>
<comment type="similarity">
    <text evidence="1">Belongs to the helicase family. UvrD subfamily.</text>
</comment>
<evidence type="ECO:0000256" key="10">
    <source>
        <dbReference type="ARBA" id="ARBA00034923"/>
    </source>
</evidence>
<dbReference type="GO" id="GO:0004386">
    <property type="term" value="F:helicase activity"/>
    <property type="evidence" value="ECO:0007669"/>
    <property type="project" value="UniProtKB-KW"/>
</dbReference>
<dbReference type="Gene3D" id="3.40.50.300">
    <property type="entry name" value="P-loop containing nucleotide triphosphate hydrolases"/>
    <property type="match status" value="2"/>
</dbReference>
<dbReference type="Pfam" id="PF13361">
    <property type="entry name" value="UvrD_C"/>
    <property type="match status" value="1"/>
</dbReference>
<evidence type="ECO:0000256" key="1">
    <source>
        <dbReference type="ARBA" id="ARBA00009922"/>
    </source>
</evidence>
<evidence type="ECO:0000256" key="6">
    <source>
        <dbReference type="ARBA" id="ARBA00023125"/>
    </source>
</evidence>
<dbReference type="Pfam" id="PF00580">
    <property type="entry name" value="UvrD-helicase"/>
    <property type="match status" value="1"/>
</dbReference>
<dbReference type="CDD" id="cd17932">
    <property type="entry name" value="DEXQc_UvrD"/>
    <property type="match status" value="1"/>
</dbReference>
<evidence type="ECO:0000256" key="2">
    <source>
        <dbReference type="ARBA" id="ARBA00022741"/>
    </source>
</evidence>
<evidence type="ECO:0000256" key="7">
    <source>
        <dbReference type="ARBA" id="ARBA00023235"/>
    </source>
</evidence>
<sequence>MQLTNEQEAIIQAGFEHCVITAVAGSGKTTTLAHRIKYLLDEGHDPQRLLILMFNRSAREDFTKKLSRVIGSQSLRLPEVRTYHSMGYRLYRRFINEGYLTPIQPDVLQEHEIHYQVWRLITQLAPQSLQDEIKRSKKEHVETASNFIDLVKSTLSSPEMVFEELEIAEKYRYLLELFDRFEQWRKQERRITYADMLYEPVMAIHQNPALQKLVSNKMDIILVDEYQDTNEIQHLLLKYIAGTRARVTVVGDPDQTIYEFRGARPEFILNRFAEEFESPNELTLSYTFRYGHKVALLANHLISFNKGRKDVICHAHPSTPDTTIKQHISKDDARFIADFAKNFAEEGGNLNDVAVLFRVWSQSVQIELQLLEQQVPYKIDRARGALFTREVQTLSAILELAAGRFSTLPASARQQRFEQILRFPHIGLKEFQLRQLCQVLAEQPTGWGTLLEQMKLPDLKKIQSIKIERTAKLFRRLEGKQGTAANIARFYVQESDLYEGIRSLAMTHESAEERIGTVKGVIRYLHSLNLPPEETLVHLDELRARAGKQNNEAGLLLSTMHRTKGLEWPTVIIPGMMDKFLPYTLRTNNDMQSLMESERRLLYVAMTRTIHQLHLLVPPTMEQGGSATSELMPSRFVKEMRFDLCDELGEQLQPTDHPSELTLIHAPTKIAHRYAELKNTVLTQLERQKINLSDESPTWHQDAISHAIFGDGNVIGEDDRSFKVRFEDGKEMDFSKKSAHLYFSKR</sequence>
<dbReference type="InterPro" id="IPR014017">
    <property type="entry name" value="DNA_helicase_UvrD-like_C"/>
</dbReference>
<comment type="catalytic activity">
    <reaction evidence="8">
        <text>Couples ATP hydrolysis with the unwinding of duplex DNA by translocating in the 3'-5' direction.</text>
        <dbReference type="EC" id="5.6.2.4"/>
    </reaction>
</comment>
<dbReference type="RefSeq" id="WP_265048075.1">
    <property type="nucleotide sequence ID" value="NZ_CP100390.1"/>
</dbReference>
<evidence type="ECO:0000256" key="5">
    <source>
        <dbReference type="ARBA" id="ARBA00022840"/>
    </source>
</evidence>
<evidence type="ECO:0000259" key="14">
    <source>
        <dbReference type="PROSITE" id="PS51217"/>
    </source>
</evidence>
<dbReference type="PROSITE" id="PS51217">
    <property type="entry name" value="UVRD_HELICASE_CTER"/>
    <property type="match status" value="1"/>
</dbReference>
<name>A0ABY6N3B0_9ALTE</name>
<keyword evidence="5 12" id="KW-0067">ATP-binding</keyword>
<keyword evidence="6" id="KW-0238">DNA-binding</keyword>
<proteinExistence type="inferred from homology"/>